<dbReference type="Proteomes" id="UP000008495">
    <property type="component" value="Unassembled WGS sequence"/>
</dbReference>
<evidence type="ECO:0000313" key="1">
    <source>
        <dbReference type="EMBL" id="GAB77904.1"/>
    </source>
</evidence>
<dbReference type="PIRSF" id="PIRSF015617">
    <property type="entry name" value="Adensltrnsf_CobA"/>
    <property type="match status" value="1"/>
</dbReference>
<accession>K6VMD2</accession>
<dbReference type="NCBIfam" id="TIGR00708">
    <property type="entry name" value="cobA"/>
    <property type="match status" value="1"/>
</dbReference>
<dbReference type="AlphaFoldDB" id="K6VMD2"/>
<reference evidence="1 2" key="1">
    <citation type="submission" date="2012-08" db="EMBL/GenBank/DDBJ databases">
        <title>Whole genome shotgun sequence of Austwickia chelonae NBRC 105200.</title>
        <authorList>
            <person name="Yoshida I."/>
            <person name="Hosoyama A."/>
            <person name="Tsuchikane K."/>
            <person name="Katsumata H."/>
            <person name="Ando Y."/>
            <person name="Ohji S."/>
            <person name="Hamada M."/>
            <person name="Tamura T."/>
            <person name="Yamazoe A."/>
            <person name="Yamazaki S."/>
            <person name="Fujita N."/>
        </authorList>
    </citation>
    <scope>NUCLEOTIDE SEQUENCE [LARGE SCALE GENOMIC DNA]</scope>
    <source>
        <strain evidence="1 2">NBRC 105200</strain>
    </source>
</reference>
<dbReference type="Gene3D" id="3.40.50.300">
    <property type="entry name" value="P-loop containing nucleotide triphosphate hydrolases"/>
    <property type="match status" value="1"/>
</dbReference>
<proteinExistence type="predicted"/>
<dbReference type="GO" id="GO:0008817">
    <property type="term" value="F:corrinoid adenosyltransferase activity"/>
    <property type="evidence" value="ECO:0007669"/>
    <property type="project" value="InterPro"/>
</dbReference>
<dbReference type="RefSeq" id="WP_006502656.1">
    <property type="nucleotide sequence ID" value="NZ_BAGZ01000008.1"/>
</dbReference>
<dbReference type="STRING" id="100225.SAMN05421595_0415"/>
<dbReference type="GO" id="GO:0005524">
    <property type="term" value="F:ATP binding"/>
    <property type="evidence" value="ECO:0007669"/>
    <property type="project" value="InterPro"/>
</dbReference>
<dbReference type="CDD" id="cd00561">
    <property type="entry name" value="CobA_ACA"/>
    <property type="match status" value="1"/>
</dbReference>
<dbReference type="InterPro" id="IPR003724">
    <property type="entry name" value="CblAdoTrfase_CobA"/>
</dbReference>
<name>K6VMD2_9MICO</name>
<dbReference type="EMBL" id="BAGZ01000008">
    <property type="protein sequence ID" value="GAB77904.1"/>
    <property type="molecule type" value="Genomic_DNA"/>
</dbReference>
<keyword evidence="2" id="KW-1185">Reference proteome</keyword>
<dbReference type="Pfam" id="PF02572">
    <property type="entry name" value="CobA_CobO_BtuR"/>
    <property type="match status" value="1"/>
</dbReference>
<gene>
    <name evidence="1" type="primary">cobO</name>
    <name evidence="1" type="ORF">AUCHE_08_01470</name>
</gene>
<dbReference type="InterPro" id="IPR027417">
    <property type="entry name" value="P-loop_NTPase"/>
</dbReference>
<dbReference type="PANTHER" id="PTHR46638:SF1">
    <property type="entry name" value="CORRINOID ADENOSYLTRANSFERASE"/>
    <property type="match status" value="1"/>
</dbReference>
<dbReference type="eggNOG" id="COG2109">
    <property type="taxonomic scope" value="Bacteria"/>
</dbReference>
<comment type="caution">
    <text evidence="1">The sequence shown here is derived from an EMBL/GenBank/DDBJ whole genome shotgun (WGS) entry which is preliminary data.</text>
</comment>
<dbReference type="NCBIfam" id="NF004637">
    <property type="entry name" value="PRK05986.1"/>
    <property type="match status" value="1"/>
</dbReference>
<dbReference type="PANTHER" id="PTHR46638">
    <property type="entry name" value="CORRINOID ADENOSYLTRANSFERASE"/>
    <property type="match status" value="1"/>
</dbReference>
<dbReference type="SUPFAM" id="SSF52540">
    <property type="entry name" value="P-loop containing nucleoside triphosphate hydrolases"/>
    <property type="match status" value="1"/>
</dbReference>
<keyword evidence="1" id="KW-0808">Transferase</keyword>
<evidence type="ECO:0000313" key="2">
    <source>
        <dbReference type="Proteomes" id="UP000008495"/>
    </source>
</evidence>
<dbReference type="GO" id="GO:0009236">
    <property type="term" value="P:cobalamin biosynthetic process"/>
    <property type="evidence" value="ECO:0007669"/>
    <property type="project" value="InterPro"/>
</dbReference>
<sequence>MKGQIAVDPKDGLTTRERRHRPILAVNTGEGKGKSTAAFGMAMRGWNQGWSIGIFQFVKSAKWRIGEQSVFETLNRVHEQTGEGGPVEWHKMGSGWSWTRKEGSEVDHAAAAVEGWTEVKRRITAQTHQLYVLDEFTYPMTWGWVDVDDVVTTLRERPGNQHVVITGRRCPEPIVEIAQLVTEMTKVKHPFDEGQKGQKGIEW</sequence>
<protein>
    <submittedName>
        <fullName evidence="1">Cob(I)alamin adenosyltransferase</fullName>
    </submittedName>
</protein>
<organism evidence="1 2">
    <name type="scientific">Austwickia chelonae NBRC 105200</name>
    <dbReference type="NCBI Taxonomy" id="1184607"/>
    <lineage>
        <taxon>Bacteria</taxon>
        <taxon>Bacillati</taxon>
        <taxon>Actinomycetota</taxon>
        <taxon>Actinomycetes</taxon>
        <taxon>Micrococcales</taxon>
        <taxon>Dermatophilaceae</taxon>
        <taxon>Austwickia</taxon>
    </lineage>
</organism>